<evidence type="ECO:0000313" key="1">
    <source>
        <dbReference type="EMBL" id="RDU22789.1"/>
    </source>
</evidence>
<organism evidence="1 2">
    <name type="scientific">Anaerosacchariphilus polymeriproducens</name>
    <dbReference type="NCBI Taxonomy" id="1812858"/>
    <lineage>
        <taxon>Bacteria</taxon>
        <taxon>Bacillati</taxon>
        <taxon>Bacillota</taxon>
        <taxon>Clostridia</taxon>
        <taxon>Lachnospirales</taxon>
        <taxon>Lachnospiraceae</taxon>
        <taxon>Anaerosacchariphilus</taxon>
    </lineage>
</organism>
<accession>A0A371ATB9</accession>
<sequence>MKKKFIIVLLITILSLSGYLSYRIYHDKLEEPYRLVVENSTRNIFEDTIFEDKTKELNADGVYDLGFNKNRKLIFKNPEKALKNALEDFSDAFKAIQKEYNLKNIRIHNYNVIHDYTMEYFPDDEKLMKMVGIAQGIIDIYENSFYEFENMPN</sequence>
<protein>
    <submittedName>
        <fullName evidence="1">Uncharacterized protein</fullName>
    </submittedName>
</protein>
<evidence type="ECO:0000313" key="2">
    <source>
        <dbReference type="Proteomes" id="UP000255036"/>
    </source>
</evidence>
<dbReference type="EMBL" id="QRCT01000045">
    <property type="protein sequence ID" value="RDU22789.1"/>
    <property type="molecule type" value="Genomic_DNA"/>
</dbReference>
<dbReference type="RefSeq" id="WP_115482551.1">
    <property type="nucleotide sequence ID" value="NZ_QRCT01000045.1"/>
</dbReference>
<gene>
    <name evidence="1" type="ORF">DWV06_12630</name>
</gene>
<dbReference type="AlphaFoldDB" id="A0A371ATB9"/>
<dbReference type="OrthoDB" id="1853246at2"/>
<name>A0A371ATB9_9FIRM</name>
<keyword evidence="2" id="KW-1185">Reference proteome</keyword>
<comment type="caution">
    <text evidence="1">The sequence shown here is derived from an EMBL/GenBank/DDBJ whole genome shotgun (WGS) entry which is preliminary data.</text>
</comment>
<dbReference type="Proteomes" id="UP000255036">
    <property type="component" value="Unassembled WGS sequence"/>
</dbReference>
<reference evidence="1 2" key="1">
    <citation type="submission" date="2018-07" db="EMBL/GenBank/DDBJ databases">
        <title>Anaerosacharophilus polymeroproducens gen. nov. sp. nov., an anaerobic bacterium isolated from salt field.</title>
        <authorList>
            <person name="Kim W."/>
            <person name="Yang S.-H."/>
            <person name="Oh J."/>
            <person name="Lee J.-H."/>
            <person name="Kwon K.K."/>
        </authorList>
    </citation>
    <scope>NUCLEOTIDE SEQUENCE [LARGE SCALE GENOMIC DNA]</scope>
    <source>
        <strain evidence="1 2">MCWD5</strain>
    </source>
</reference>
<proteinExistence type="predicted"/>